<keyword evidence="1" id="KW-0479">Metal-binding</keyword>
<dbReference type="InterPro" id="IPR001019">
    <property type="entry name" value="Gprotein_alpha_su"/>
</dbReference>
<keyword evidence="4" id="KW-0807">Transducer</keyword>
<evidence type="ECO:0000256" key="2">
    <source>
        <dbReference type="ARBA" id="ARBA00022741"/>
    </source>
</evidence>
<dbReference type="GO" id="GO:0031683">
    <property type="term" value="F:G-protein beta/gamma-subunit complex binding"/>
    <property type="evidence" value="ECO:0007669"/>
    <property type="project" value="InterPro"/>
</dbReference>
<protein>
    <submittedName>
        <fullName evidence="6">Guanine nucleotide binding protein, alpha subunit</fullName>
    </submittedName>
</protein>
<dbReference type="GO" id="GO:0001664">
    <property type="term" value="F:G protein-coupled receptor binding"/>
    <property type="evidence" value="ECO:0007669"/>
    <property type="project" value="TreeGrafter"/>
</dbReference>
<sequence>MSCFDQYLVEDSAVNRLEDSWTLWKEICSNILLAHVDLILFLNKFDILDRKLKAGIQLSKFIPSYSDRANDVQTAGAYLRSKFSAIHQKHSPAPRRLHSFFTSVTNAPSSVNIISSGEGMFSMHKPDSEHMSE</sequence>
<evidence type="ECO:0000256" key="1">
    <source>
        <dbReference type="ARBA" id="ARBA00022723"/>
    </source>
</evidence>
<dbReference type="GO" id="GO:0007188">
    <property type="term" value="P:adenylate cyclase-modulating G protein-coupled receptor signaling pathway"/>
    <property type="evidence" value="ECO:0007669"/>
    <property type="project" value="TreeGrafter"/>
</dbReference>
<evidence type="ECO:0000313" key="7">
    <source>
        <dbReference type="Proteomes" id="UP001221757"/>
    </source>
</evidence>
<dbReference type="PANTHER" id="PTHR10218">
    <property type="entry name" value="GTP-BINDING PROTEIN ALPHA SUBUNIT"/>
    <property type="match status" value="1"/>
</dbReference>
<dbReference type="EMBL" id="JARKIE010000025">
    <property type="protein sequence ID" value="KAJ7698728.1"/>
    <property type="molecule type" value="Genomic_DNA"/>
</dbReference>
<dbReference type="GO" id="GO:0005525">
    <property type="term" value="F:GTP binding"/>
    <property type="evidence" value="ECO:0007669"/>
    <property type="project" value="UniProtKB-KW"/>
</dbReference>
<dbReference type="GO" id="GO:0005834">
    <property type="term" value="C:heterotrimeric G-protein complex"/>
    <property type="evidence" value="ECO:0007669"/>
    <property type="project" value="TreeGrafter"/>
</dbReference>
<name>A0AAD7GKB9_MYCRO</name>
<dbReference type="Proteomes" id="UP001221757">
    <property type="component" value="Unassembled WGS sequence"/>
</dbReference>
<keyword evidence="7" id="KW-1185">Reference proteome</keyword>
<reference evidence="6" key="1">
    <citation type="submission" date="2023-03" db="EMBL/GenBank/DDBJ databases">
        <title>Massive genome expansion in bonnet fungi (Mycena s.s.) driven by repeated elements and novel gene families across ecological guilds.</title>
        <authorList>
            <consortium name="Lawrence Berkeley National Laboratory"/>
            <person name="Harder C.B."/>
            <person name="Miyauchi S."/>
            <person name="Viragh M."/>
            <person name="Kuo A."/>
            <person name="Thoen E."/>
            <person name="Andreopoulos B."/>
            <person name="Lu D."/>
            <person name="Skrede I."/>
            <person name="Drula E."/>
            <person name="Henrissat B."/>
            <person name="Morin E."/>
            <person name="Kohler A."/>
            <person name="Barry K."/>
            <person name="LaButti K."/>
            <person name="Morin E."/>
            <person name="Salamov A."/>
            <person name="Lipzen A."/>
            <person name="Mereny Z."/>
            <person name="Hegedus B."/>
            <person name="Baldrian P."/>
            <person name="Stursova M."/>
            <person name="Weitz H."/>
            <person name="Taylor A."/>
            <person name="Grigoriev I.V."/>
            <person name="Nagy L.G."/>
            <person name="Martin F."/>
            <person name="Kauserud H."/>
        </authorList>
    </citation>
    <scope>NUCLEOTIDE SEQUENCE</scope>
    <source>
        <strain evidence="6">CBHHK067</strain>
    </source>
</reference>
<dbReference type="InterPro" id="IPR027417">
    <property type="entry name" value="P-loop_NTPase"/>
</dbReference>
<keyword evidence="2 5" id="KW-0547">Nucleotide-binding</keyword>
<evidence type="ECO:0000256" key="3">
    <source>
        <dbReference type="ARBA" id="ARBA00023134"/>
    </source>
</evidence>
<comment type="caution">
    <text evidence="6">The sequence shown here is derived from an EMBL/GenBank/DDBJ whole genome shotgun (WGS) entry which is preliminary data.</text>
</comment>
<evidence type="ECO:0000256" key="5">
    <source>
        <dbReference type="PIRSR" id="PIRSR601019-1"/>
    </source>
</evidence>
<dbReference type="GO" id="GO:0046872">
    <property type="term" value="F:metal ion binding"/>
    <property type="evidence" value="ECO:0007669"/>
    <property type="project" value="UniProtKB-KW"/>
</dbReference>
<gene>
    <name evidence="6" type="ORF">B0H17DRAFT_978279</name>
</gene>
<dbReference type="AlphaFoldDB" id="A0AAD7GKB9"/>
<dbReference type="GO" id="GO:0003924">
    <property type="term" value="F:GTPase activity"/>
    <property type="evidence" value="ECO:0007669"/>
    <property type="project" value="InterPro"/>
</dbReference>
<organism evidence="6 7">
    <name type="scientific">Mycena rosella</name>
    <name type="common">Pink bonnet</name>
    <name type="synonym">Agaricus rosellus</name>
    <dbReference type="NCBI Taxonomy" id="1033263"/>
    <lineage>
        <taxon>Eukaryota</taxon>
        <taxon>Fungi</taxon>
        <taxon>Dikarya</taxon>
        <taxon>Basidiomycota</taxon>
        <taxon>Agaricomycotina</taxon>
        <taxon>Agaricomycetes</taxon>
        <taxon>Agaricomycetidae</taxon>
        <taxon>Agaricales</taxon>
        <taxon>Marasmiineae</taxon>
        <taxon>Mycenaceae</taxon>
        <taxon>Mycena</taxon>
    </lineage>
</organism>
<dbReference type="Gene3D" id="3.40.50.300">
    <property type="entry name" value="P-loop containing nucleotide triphosphate hydrolases"/>
    <property type="match status" value="1"/>
</dbReference>
<evidence type="ECO:0000256" key="4">
    <source>
        <dbReference type="ARBA" id="ARBA00023224"/>
    </source>
</evidence>
<accession>A0AAD7GKB9</accession>
<keyword evidence="3 5" id="KW-0342">GTP-binding</keyword>
<dbReference type="Pfam" id="PF00503">
    <property type="entry name" value="G-alpha"/>
    <property type="match status" value="1"/>
</dbReference>
<evidence type="ECO:0000313" key="6">
    <source>
        <dbReference type="EMBL" id="KAJ7698728.1"/>
    </source>
</evidence>
<dbReference type="SUPFAM" id="SSF52540">
    <property type="entry name" value="P-loop containing nucleoside triphosphate hydrolases"/>
    <property type="match status" value="1"/>
</dbReference>
<dbReference type="PROSITE" id="PS51882">
    <property type="entry name" value="G_ALPHA"/>
    <property type="match status" value="1"/>
</dbReference>
<dbReference type="FunFam" id="3.40.50.300:FF:000692">
    <property type="entry name" value="Guanine nucleotide-binding protein subunit alpha"/>
    <property type="match status" value="1"/>
</dbReference>
<dbReference type="GO" id="GO:0005737">
    <property type="term" value="C:cytoplasm"/>
    <property type="evidence" value="ECO:0007669"/>
    <property type="project" value="TreeGrafter"/>
</dbReference>
<proteinExistence type="predicted"/>
<feature type="binding site" evidence="5">
    <location>
        <begin position="43"/>
        <end position="46"/>
    </location>
    <ligand>
        <name>GTP</name>
        <dbReference type="ChEBI" id="CHEBI:37565"/>
    </ligand>
</feature>
<feature type="non-terminal residue" evidence="6">
    <location>
        <position position="1"/>
    </location>
</feature>
<dbReference type="PANTHER" id="PTHR10218:SF360">
    <property type="entry name" value="GUANINE NUCLEOTIDE-BINDING PROTEIN SUBUNIT ALPHA HOMOLOG"/>
    <property type="match status" value="1"/>
</dbReference>